<accession>A0ACB7Y8A5</accession>
<evidence type="ECO:0000313" key="1">
    <source>
        <dbReference type="EMBL" id="KAH7849631.1"/>
    </source>
</evidence>
<comment type="caution">
    <text evidence="1">The sequence shown here is derived from an EMBL/GenBank/DDBJ whole genome shotgun (WGS) entry which is preliminary data.</text>
</comment>
<keyword evidence="2" id="KW-1185">Reference proteome</keyword>
<name>A0ACB7Y8A5_9ERIC</name>
<dbReference type="Proteomes" id="UP000828048">
    <property type="component" value="Chromosome 7"/>
</dbReference>
<sequence length="228" mass="25601">MESSLSSTCLQYQFRSISLPSRLHPHNTTIDLELQKLKTWQSSLVSSTVPASGETIRTGLVGLANLYSGVEELIQSPISQQVLVQHRNGVLVEEALEGSIGFLDSCNMARDLLLMTKENVQDLQSVLRRKGGDLSIERSINAYNSSKKKVKKESAKCLRALKKMEKKYDSCSLSDANYYYVSHLIRVLREVSAATISVLRSFFFFFLFVPDSSTRSVEFAIRPILLLL</sequence>
<gene>
    <name evidence="1" type="ORF">Vadar_020660</name>
</gene>
<proteinExistence type="predicted"/>
<protein>
    <submittedName>
        <fullName evidence="1">Uncharacterized protein</fullName>
    </submittedName>
</protein>
<reference evidence="1 2" key="1">
    <citation type="journal article" date="2021" name="Hortic Res">
        <title>High-quality reference genome and annotation aids understanding of berry development for evergreen blueberry (Vaccinium darrowii).</title>
        <authorList>
            <person name="Yu J."/>
            <person name="Hulse-Kemp A.M."/>
            <person name="Babiker E."/>
            <person name="Staton M."/>
        </authorList>
    </citation>
    <scope>NUCLEOTIDE SEQUENCE [LARGE SCALE GENOMIC DNA]</scope>
    <source>
        <strain evidence="2">cv. NJ 8807/NJ 8810</strain>
        <tissue evidence="1">Young leaf</tissue>
    </source>
</reference>
<dbReference type="EMBL" id="CM037157">
    <property type="protein sequence ID" value="KAH7849631.1"/>
    <property type="molecule type" value="Genomic_DNA"/>
</dbReference>
<organism evidence="1 2">
    <name type="scientific">Vaccinium darrowii</name>
    <dbReference type="NCBI Taxonomy" id="229202"/>
    <lineage>
        <taxon>Eukaryota</taxon>
        <taxon>Viridiplantae</taxon>
        <taxon>Streptophyta</taxon>
        <taxon>Embryophyta</taxon>
        <taxon>Tracheophyta</taxon>
        <taxon>Spermatophyta</taxon>
        <taxon>Magnoliopsida</taxon>
        <taxon>eudicotyledons</taxon>
        <taxon>Gunneridae</taxon>
        <taxon>Pentapetalae</taxon>
        <taxon>asterids</taxon>
        <taxon>Ericales</taxon>
        <taxon>Ericaceae</taxon>
        <taxon>Vaccinioideae</taxon>
        <taxon>Vaccinieae</taxon>
        <taxon>Vaccinium</taxon>
    </lineage>
</organism>
<evidence type="ECO:0000313" key="2">
    <source>
        <dbReference type="Proteomes" id="UP000828048"/>
    </source>
</evidence>